<proteinExistence type="inferred from homology"/>
<dbReference type="Pfam" id="PF07833">
    <property type="entry name" value="Cu_amine_oxidN1"/>
    <property type="match status" value="1"/>
</dbReference>
<dbReference type="GO" id="GO:0071281">
    <property type="term" value="P:cellular response to iron ion"/>
    <property type="evidence" value="ECO:0007669"/>
    <property type="project" value="TreeGrafter"/>
</dbReference>
<dbReference type="InterPro" id="IPR050902">
    <property type="entry name" value="ABC_Transporter_SBP"/>
</dbReference>
<organism evidence="5 6">
    <name type="scientific">Ezakiella coagulans</name>
    <dbReference type="NCBI Taxonomy" id="46507"/>
    <lineage>
        <taxon>Bacteria</taxon>
        <taxon>Bacillati</taxon>
        <taxon>Bacillota</taxon>
        <taxon>Tissierellia</taxon>
        <taxon>Ezakiella</taxon>
    </lineage>
</organism>
<dbReference type="InterPro" id="IPR002491">
    <property type="entry name" value="ABC_transptr_periplasmic_BD"/>
</dbReference>
<dbReference type="InterPro" id="IPR036582">
    <property type="entry name" value="Mao_N_sf"/>
</dbReference>
<dbReference type="NCBIfam" id="NF038402">
    <property type="entry name" value="TroA_like"/>
    <property type="match status" value="1"/>
</dbReference>
<sequence length="400" mass="44713">MKKKFLALLLSLMFVFSICLNAADFSLKKGDVINQNSRSYIEFSKLSNYGLKTEKKGTNYTISDENATLVFNENSNVFTVNKTPFTMDTKTVVAKKELLIPLRILFETLNYKVGWDKNTKTITIKKLAESKLPVKANDYTITKHHSKVVSLAPSVTETFFDLGAEKMLLGRSEYCNYPKAALSLPSVGSLKEPSLEKIVSLKPTAVIAQTHYKEEVLNELKKANIEVIAMDTPKTMEETYEIIKKIGLILDKNYEARALCSTMNAKLETVAIKTKKLSKPSVYIVVGTGQYGEYTHGKDSFMNGILTVAGYTNAPTDAEGFSYTLEKLIQKDPYYILTPSFATEAVKTEKAYKGLSAVKNGRVIEIDADIFSRPSRRVVDDGLKVLLKIAHPEILKTLEF</sequence>
<reference evidence="5 6" key="1">
    <citation type="submission" date="2018-04" db="EMBL/GenBank/DDBJ databases">
        <title>Genomic Encyclopedia of Type Strains, Phase IV (KMG-IV): sequencing the most valuable type-strain genomes for metagenomic binning, comparative biology and taxonomic classification.</title>
        <authorList>
            <person name="Goeker M."/>
        </authorList>
    </citation>
    <scope>NUCLEOTIDE SEQUENCE [LARGE SCALE GENOMIC DNA]</scope>
    <source>
        <strain evidence="5 6">DSM 20705</strain>
    </source>
</reference>
<comment type="similarity">
    <text evidence="1">Belongs to the bacterial solute-binding protein 8 family.</text>
</comment>
<dbReference type="PANTHER" id="PTHR30535:SF34">
    <property type="entry name" value="MOLYBDATE-BINDING PROTEIN MOLA"/>
    <property type="match status" value="1"/>
</dbReference>
<dbReference type="Gene3D" id="3.40.50.1980">
    <property type="entry name" value="Nitrogenase molybdenum iron protein domain"/>
    <property type="match status" value="2"/>
</dbReference>
<dbReference type="CDD" id="cd01143">
    <property type="entry name" value="YvrC"/>
    <property type="match status" value="1"/>
</dbReference>
<keyword evidence="2 3" id="KW-0732">Signal</keyword>
<evidence type="ECO:0000313" key="5">
    <source>
        <dbReference type="EMBL" id="PVY94326.1"/>
    </source>
</evidence>
<feature type="domain" description="Fe/B12 periplasmic-binding" evidence="4">
    <location>
        <begin position="147"/>
        <end position="394"/>
    </location>
</feature>
<dbReference type="InterPro" id="IPR054828">
    <property type="entry name" value="Vit_B12_bind_prot"/>
</dbReference>
<dbReference type="RefSeq" id="WP_116480117.1">
    <property type="nucleotide sequence ID" value="NZ_QEKV01000005.1"/>
</dbReference>
<comment type="caution">
    <text evidence="5">The sequence shown here is derived from an EMBL/GenBank/DDBJ whole genome shotgun (WGS) entry which is preliminary data.</text>
</comment>
<dbReference type="InterPro" id="IPR012854">
    <property type="entry name" value="Cu_amine_oxidase-like_N"/>
</dbReference>
<keyword evidence="6" id="KW-1185">Reference proteome</keyword>
<feature type="signal peptide" evidence="3">
    <location>
        <begin position="1"/>
        <end position="22"/>
    </location>
</feature>
<dbReference type="Proteomes" id="UP000245793">
    <property type="component" value="Unassembled WGS sequence"/>
</dbReference>
<dbReference type="AlphaFoldDB" id="A0A2U1E300"/>
<evidence type="ECO:0000256" key="3">
    <source>
        <dbReference type="SAM" id="SignalP"/>
    </source>
</evidence>
<protein>
    <submittedName>
        <fullName evidence="5">ABC-type Fe3+-hydroxamate transport system substrate-binding protein</fullName>
    </submittedName>
</protein>
<accession>A0A2U1E300</accession>
<gene>
    <name evidence="5" type="ORF">C7381_10528</name>
</gene>
<dbReference type="PANTHER" id="PTHR30535">
    <property type="entry name" value="VITAMIN B12-BINDING PROTEIN"/>
    <property type="match status" value="1"/>
</dbReference>
<dbReference type="SUPFAM" id="SSF53807">
    <property type="entry name" value="Helical backbone' metal receptor"/>
    <property type="match status" value="1"/>
</dbReference>
<evidence type="ECO:0000259" key="4">
    <source>
        <dbReference type="PROSITE" id="PS50983"/>
    </source>
</evidence>
<dbReference type="Gene3D" id="3.30.457.10">
    <property type="entry name" value="Copper amine oxidase-like, N-terminal domain"/>
    <property type="match status" value="1"/>
</dbReference>
<evidence type="ECO:0000313" key="6">
    <source>
        <dbReference type="Proteomes" id="UP000245793"/>
    </source>
</evidence>
<name>A0A2U1E300_9FIRM</name>
<feature type="chain" id="PRO_5015576110" evidence="3">
    <location>
        <begin position="23"/>
        <end position="400"/>
    </location>
</feature>
<dbReference type="EMBL" id="QEKV01000005">
    <property type="protein sequence ID" value="PVY94326.1"/>
    <property type="molecule type" value="Genomic_DNA"/>
</dbReference>
<dbReference type="SUPFAM" id="SSF55383">
    <property type="entry name" value="Copper amine oxidase, domain N"/>
    <property type="match status" value="1"/>
</dbReference>
<dbReference type="PROSITE" id="PS50983">
    <property type="entry name" value="FE_B12_PBP"/>
    <property type="match status" value="1"/>
</dbReference>
<evidence type="ECO:0000256" key="1">
    <source>
        <dbReference type="ARBA" id="ARBA00008814"/>
    </source>
</evidence>
<dbReference type="Pfam" id="PF01497">
    <property type="entry name" value="Peripla_BP_2"/>
    <property type="match status" value="1"/>
</dbReference>
<evidence type="ECO:0000256" key="2">
    <source>
        <dbReference type="ARBA" id="ARBA00022729"/>
    </source>
</evidence>